<keyword evidence="3" id="KW-0597">Phosphoprotein</keyword>
<comment type="cofactor">
    <cofactor evidence="1">
        <name>Mg(2+)</name>
        <dbReference type="ChEBI" id="CHEBI:18420"/>
    </cofactor>
</comment>
<evidence type="ECO:0000313" key="6">
    <source>
        <dbReference type="Proteomes" id="UP000177583"/>
    </source>
</evidence>
<dbReference type="PANTHER" id="PTHR42946">
    <property type="entry name" value="PHOSPHOHEXOSE MUTASE"/>
    <property type="match status" value="1"/>
</dbReference>
<feature type="domain" description="Alpha-D-phosphohexomutase alpha/beta/alpha" evidence="4">
    <location>
        <begin position="7"/>
        <end position="152"/>
    </location>
</feature>
<sequence>MTNLLRLQGTDGVRGRVKAELGSKDPVATFVEEGFLTPAFFELYGYAFGQLLLETRLARQGDKVAVGWDGRDEAGRFDSAFVQGLRKAGLTVLGLGILPTPAVPLYMMEKGCRAGAMLTASHNPADQNGIKLFLPGFGLKFLPQDDQRLTTKLYAYKDLDFSRIEPQGEMIGVHEEAWAFFVESSLDPKNSWITAGMDLKDHLLVIDASKGAAASVVEPLLGGLGLRELILTNLEGPINQNCGVTDLEGQESITQNDLARRYPANRFLAEFFAQTGRSEIWDGSVRLVGLAFDGDGDRCYRLDYDPKSQKAWVSSGDLLGFHLGQYLAQTQGAGGRSFAFTVESDLLLGQAVKALGFQETLTGVGDKWLLVRAVASVLRSRLALGTKNQELWDYLEAWQQNPAASALDLTVRFEAALAQGPQTPSGPLDFALGLEESGHALSPFWLHRPFPGFAGNGLKAGLNSLAAMAKVKDGQTLAHPFAGGMKETFYVYYVDKSRLEPGQAFRETLSAQILSLLPSCLGEGFTGQFQAFGEEPSLLFCHLSENGTPYGAVFVRNSGTEDKSALYLRGPLSGTQKLGQLAQALHLLLLRGLKNSANPLAQLEARLLAAIAQGQDPKSLPASGLPVERVLKEMEAKQGLIERSQDGFVIAQKGKALLKGSDPKL</sequence>
<dbReference type="Pfam" id="PF02878">
    <property type="entry name" value="PGM_PMM_I"/>
    <property type="match status" value="1"/>
</dbReference>
<comment type="caution">
    <text evidence="5">The sequence shown here is derived from an EMBL/GenBank/DDBJ whole genome shotgun (WGS) entry which is preliminary data.</text>
</comment>
<organism evidence="5 6">
    <name type="scientific">Candidatus Lambdaproteobacteria bacterium RIFOXYD2_FULL_56_26</name>
    <dbReference type="NCBI Taxonomy" id="1817773"/>
    <lineage>
        <taxon>Bacteria</taxon>
        <taxon>Pseudomonadati</taxon>
        <taxon>Pseudomonadota</taxon>
        <taxon>Candidatus Lambdaproteobacteria</taxon>
    </lineage>
</organism>
<reference evidence="5 6" key="1">
    <citation type="journal article" date="2016" name="Nat. Commun.">
        <title>Thousands of microbial genomes shed light on interconnected biogeochemical processes in an aquifer system.</title>
        <authorList>
            <person name="Anantharaman K."/>
            <person name="Brown C.T."/>
            <person name="Hug L.A."/>
            <person name="Sharon I."/>
            <person name="Castelle C.J."/>
            <person name="Probst A.J."/>
            <person name="Thomas B.C."/>
            <person name="Singh A."/>
            <person name="Wilkins M.J."/>
            <person name="Karaoz U."/>
            <person name="Brodie E.L."/>
            <person name="Williams K.H."/>
            <person name="Hubbard S.S."/>
            <person name="Banfield J.F."/>
        </authorList>
    </citation>
    <scope>NUCLEOTIDE SEQUENCE [LARGE SCALE GENOMIC DNA]</scope>
</reference>
<evidence type="ECO:0000259" key="4">
    <source>
        <dbReference type="Pfam" id="PF02878"/>
    </source>
</evidence>
<protein>
    <recommendedName>
        <fullName evidence="4">Alpha-D-phosphohexomutase alpha/beta/alpha domain-containing protein</fullName>
    </recommendedName>
</protein>
<evidence type="ECO:0000256" key="2">
    <source>
        <dbReference type="ARBA" id="ARBA00010231"/>
    </source>
</evidence>
<proteinExistence type="inferred from homology"/>
<dbReference type="SUPFAM" id="SSF53738">
    <property type="entry name" value="Phosphoglucomutase, first 3 domains"/>
    <property type="match status" value="1"/>
</dbReference>
<evidence type="ECO:0000313" key="5">
    <source>
        <dbReference type="EMBL" id="OGH00761.1"/>
    </source>
</evidence>
<dbReference type="GO" id="GO:0004615">
    <property type="term" value="F:phosphomannomutase activity"/>
    <property type="evidence" value="ECO:0007669"/>
    <property type="project" value="TreeGrafter"/>
</dbReference>
<dbReference type="Gene3D" id="3.40.120.10">
    <property type="entry name" value="Alpha-D-Glucose-1,6-Bisphosphate, subunit A, domain 3"/>
    <property type="match status" value="3"/>
</dbReference>
<dbReference type="PANTHER" id="PTHR42946:SF1">
    <property type="entry name" value="PHOSPHOGLUCOMUTASE (ALPHA-D-GLUCOSE-1,6-BISPHOSPHATE-DEPENDENT)"/>
    <property type="match status" value="1"/>
</dbReference>
<name>A0A1F6GRY7_9PROT</name>
<dbReference type="InterPro" id="IPR050060">
    <property type="entry name" value="Phosphoglucosamine_mutase"/>
</dbReference>
<evidence type="ECO:0000256" key="3">
    <source>
        <dbReference type="ARBA" id="ARBA00022553"/>
    </source>
</evidence>
<dbReference type="AlphaFoldDB" id="A0A1F6GRY7"/>
<dbReference type="PRINTS" id="PR00509">
    <property type="entry name" value="PGMPMM"/>
</dbReference>
<evidence type="ECO:0000256" key="1">
    <source>
        <dbReference type="ARBA" id="ARBA00001946"/>
    </source>
</evidence>
<comment type="similarity">
    <text evidence="2">Belongs to the phosphohexose mutase family.</text>
</comment>
<dbReference type="Proteomes" id="UP000177583">
    <property type="component" value="Unassembled WGS sequence"/>
</dbReference>
<dbReference type="InterPro" id="IPR016055">
    <property type="entry name" value="A-D-PHexomutase_a/b/a-I/II/III"/>
</dbReference>
<accession>A0A1F6GRY7</accession>
<dbReference type="InterPro" id="IPR005841">
    <property type="entry name" value="Alpha-D-phosphohexomutase_SF"/>
</dbReference>
<dbReference type="GO" id="GO:0005975">
    <property type="term" value="P:carbohydrate metabolic process"/>
    <property type="evidence" value="ECO:0007669"/>
    <property type="project" value="InterPro"/>
</dbReference>
<gene>
    <name evidence="5" type="ORF">A2557_03560</name>
</gene>
<dbReference type="InterPro" id="IPR005844">
    <property type="entry name" value="A-D-PHexomutase_a/b/a-I"/>
</dbReference>
<dbReference type="EMBL" id="MFNF01000042">
    <property type="protein sequence ID" value="OGH00761.1"/>
    <property type="molecule type" value="Genomic_DNA"/>
</dbReference>